<keyword evidence="2" id="KW-0472">Membrane</keyword>
<evidence type="ECO:0000256" key="1">
    <source>
        <dbReference type="ARBA" id="ARBA00022729"/>
    </source>
</evidence>
<reference evidence="3" key="1">
    <citation type="submission" date="2013-08" db="EMBL/GenBank/DDBJ databases">
        <title>Comparison of modified E. coli strains.</title>
        <authorList>
            <person name="Juergensen J."/>
            <person name="Bonge A."/>
            <person name="Streit W.R."/>
        </authorList>
    </citation>
    <scope>NUCLEOTIDE SEQUENCE</scope>
</reference>
<keyword evidence="1" id="KW-0732">Signal</keyword>
<accession>A0A0H3UAD6</accession>
<proteinExistence type="predicted"/>
<protein>
    <submittedName>
        <fullName evidence="3">Putative spermidine/putrescine ABC transporter substrate-binding protein</fullName>
    </submittedName>
</protein>
<dbReference type="SUPFAM" id="SSF53850">
    <property type="entry name" value="Periplasmic binding protein-like II"/>
    <property type="match status" value="1"/>
</dbReference>
<evidence type="ECO:0000256" key="2">
    <source>
        <dbReference type="SAM" id="Phobius"/>
    </source>
</evidence>
<dbReference type="Pfam" id="PF13416">
    <property type="entry name" value="SBP_bac_8"/>
    <property type="match status" value="1"/>
</dbReference>
<dbReference type="PANTHER" id="PTHR30222:SF17">
    <property type="entry name" value="SPERMIDINE_PUTRESCINE-BINDING PERIPLASMIC PROTEIN"/>
    <property type="match status" value="1"/>
</dbReference>
<organism evidence="3">
    <name type="scientific">uncultured bacterium fosmid pJB23D10</name>
    <dbReference type="NCBI Taxonomy" id="1478061"/>
    <lineage>
        <taxon>Bacteria</taxon>
        <taxon>environmental samples</taxon>
    </lineage>
</organism>
<dbReference type="AlphaFoldDB" id="A0A0H3UAD6"/>
<keyword evidence="2" id="KW-1133">Transmembrane helix</keyword>
<feature type="transmembrane region" description="Helical" evidence="2">
    <location>
        <begin position="28"/>
        <end position="50"/>
    </location>
</feature>
<dbReference type="Gene3D" id="3.40.190.10">
    <property type="entry name" value="Periplasmic binding protein-like II"/>
    <property type="match status" value="2"/>
</dbReference>
<sequence>MYLLLARPRKKGEVTIMIKKMKKSHSSLAVKAVAFAMASMLMIAGIIGLLPENASADTAATDSGKTVVLRVCNWEEYIDLGEWEDDEVIDLDNGDIFGENPLYEDFDEWYYENYGVKVVVEYSCFGTNEELYNMLTIGDVYDLVCPSDYMIMKLMSEGKLVSFSDDFFDAENEENYYVRGASPFIQQAFEENQINGEAWKNYAACYMWGVTGMLYNPEEVPREDAMTWKILNNPDYYRQVTVKDNVRDTMFAGIGALKSDMLLSEEFINSDNYSMRLRDEMNDVSEENLAVLQEYLQDVRNNAYSFESDSGKADMITGKVLANLQWSGDAVYAMDQAEEDDYYLEYAIPDECTNLWFDGWVMLKSGIGDDEAKKQAAEAFVNYLSMPENAVRNMYYIGYTSAITGGEYDDTVFQYIDWTYSAEEDEDSEEIVEYNVGYYFTGEEDNEDYIIYTTEDQTRRQLYAQYPPKDAIDRSAIMWYFDTEANARVNQMWINVRCFNAKSIPVWLWVIIGAAFGAAVFVMIRTKVNNRAK</sequence>
<feature type="transmembrane region" description="Helical" evidence="2">
    <location>
        <begin position="506"/>
        <end position="524"/>
    </location>
</feature>
<dbReference type="EMBL" id="KF540233">
    <property type="protein sequence ID" value="AIF26462.1"/>
    <property type="molecule type" value="Genomic_DNA"/>
</dbReference>
<dbReference type="PANTHER" id="PTHR30222">
    <property type="entry name" value="SPERMIDINE/PUTRESCINE-BINDING PERIPLASMIC PROTEIN"/>
    <property type="match status" value="1"/>
</dbReference>
<name>A0A0H3UAD6_9BACT</name>
<keyword evidence="2" id="KW-0812">Transmembrane</keyword>
<evidence type="ECO:0000313" key="3">
    <source>
        <dbReference type="EMBL" id="AIF26462.1"/>
    </source>
</evidence>
<dbReference type="InterPro" id="IPR006059">
    <property type="entry name" value="SBP"/>
</dbReference>